<reference evidence="2 3" key="1">
    <citation type="submission" date="2019-05" db="EMBL/GenBank/DDBJ databases">
        <title>Another draft genome of Portunus trituberculatus and its Hox gene families provides insights of decapod evolution.</title>
        <authorList>
            <person name="Jeong J.-H."/>
            <person name="Song I."/>
            <person name="Kim S."/>
            <person name="Choi T."/>
            <person name="Kim D."/>
            <person name="Ryu S."/>
            <person name="Kim W."/>
        </authorList>
    </citation>
    <scope>NUCLEOTIDE SEQUENCE [LARGE SCALE GENOMIC DNA]</scope>
    <source>
        <tissue evidence="2">Muscle</tissue>
    </source>
</reference>
<proteinExistence type="predicted"/>
<feature type="compositionally biased region" description="Polar residues" evidence="1">
    <location>
        <begin position="1"/>
        <end position="45"/>
    </location>
</feature>
<protein>
    <submittedName>
        <fullName evidence="2">Uncharacterized protein</fullName>
    </submittedName>
</protein>
<feature type="compositionally biased region" description="Basic and acidic residues" evidence="1">
    <location>
        <begin position="46"/>
        <end position="63"/>
    </location>
</feature>
<keyword evidence="3" id="KW-1185">Reference proteome</keyword>
<dbReference type="EMBL" id="VSRR010059697">
    <property type="protein sequence ID" value="MPC82406.1"/>
    <property type="molecule type" value="Genomic_DNA"/>
</dbReference>
<feature type="region of interest" description="Disordered" evidence="1">
    <location>
        <begin position="1"/>
        <end position="63"/>
    </location>
</feature>
<comment type="caution">
    <text evidence="2">The sequence shown here is derived from an EMBL/GenBank/DDBJ whole genome shotgun (WGS) entry which is preliminary data.</text>
</comment>
<dbReference type="Proteomes" id="UP000324222">
    <property type="component" value="Unassembled WGS sequence"/>
</dbReference>
<evidence type="ECO:0000313" key="2">
    <source>
        <dbReference type="EMBL" id="MPC82406.1"/>
    </source>
</evidence>
<dbReference type="AlphaFoldDB" id="A0A5B7IKS6"/>
<sequence length="63" mass="7333">MRRNTRASTVRKTTLNSRPTTQHNTTQLRYPTPETNTCPDTLSQLQHERNQGVQKEEKGKRNP</sequence>
<accession>A0A5B7IKS6</accession>
<organism evidence="2 3">
    <name type="scientific">Portunus trituberculatus</name>
    <name type="common">Swimming crab</name>
    <name type="synonym">Neptunus trituberculatus</name>
    <dbReference type="NCBI Taxonomy" id="210409"/>
    <lineage>
        <taxon>Eukaryota</taxon>
        <taxon>Metazoa</taxon>
        <taxon>Ecdysozoa</taxon>
        <taxon>Arthropoda</taxon>
        <taxon>Crustacea</taxon>
        <taxon>Multicrustacea</taxon>
        <taxon>Malacostraca</taxon>
        <taxon>Eumalacostraca</taxon>
        <taxon>Eucarida</taxon>
        <taxon>Decapoda</taxon>
        <taxon>Pleocyemata</taxon>
        <taxon>Brachyura</taxon>
        <taxon>Eubrachyura</taxon>
        <taxon>Portunoidea</taxon>
        <taxon>Portunidae</taxon>
        <taxon>Portuninae</taxon>
        <taxon>Portunus</taxon>
    </lineage>
</organism>
<gene>
    <name evidence="2" type="ORF">E2C01_077073</name>
</gene>
<name>A0A5B7IKS6_PORTR</name>
<evidence type="ECO:0000313" key="3">
    <source>
        <dbReference type="Proteomes" id="UP000324222"/>
    </source>
</evidence>
<evidence type="ECO:0000256" key="1">
    <source>
        <dbReference type="SAM" id="MobiDB-lite"/>
    </source>
</evidence>